<dbReference type="RefSeq" id="XP_013323787.1">
    <property type="nucleotide sequence ID" value="XM_013468333.1"/>
</dbReference>
<evidence type="ECO:0000313" key="3">
    <source>
        <dbReference type="Proteomes" id="UP000053958"/>
    </source>
</evidence>
<evidence type="ECO:0000313" key="2">
    <source>
        <dbReference type="EMBL" id="KKA17175.1"/>
    </source>
</evidence>
<accession>A0A0F4YGG2</accession>
<dbReference type="GeneID" id="25321139"/>
<sequence>ILANLYTAQYSTYHIPHGSRCPHKTRRKFPWYKLPPASAVHVTIHDLFSLAATAVPAQPWLKKAPKHLPPSRTAWPPPNHRLRPVGKLPTLPVVSTRSATATPVHRCWPLKTSSSLRRACRYLSTRPTMPITVARPHHCRRPLSTYLSTHPAEHRRRNPPPGGDPLGRGAARIVRQSVMSIHNSYVLNQHPSKHRS</sequence>
<comment type="caution">
    <text evidence="2">The sequence shown here is derived from an EMBL/GenBank/DDBJ whole genome shotgun (WGS) entry which is preliminary data.</text>
</comment>
<proteinExistence type="predicted"/>
<protein>
    <submittedName>
        <fullName evidence="2">Uncharacterized protein</fullName>
    </submittedName>
</protein>
<dbReference type="EMBL" id="LASV01000698">
    <property type="protein sequence ID" value="KKA17175.1"/>
    <property type="molecule type" value="Genomic_DNA"/>
</dbReference>
<gene>
    <name evidence="2" type="ORF">T310_9162</name>
</gene>
<dbReference type="Proteomes" id="UP000053958">
    <property type="component" value="Unassembled WGS sequence"/>
</dbReference>
<reference evidence="2 3" key="1">
    <citation type="submission" date="2015-04" db="EMBL/GenBank/DDBJ databases">
        <authorList>
            <person name="Heijne W.H."/>
            <person name="Fedorova N.D."/>
            <person name="Nierman W.C."/>
            <person name="Vollebregt A.W."/>
            <person name="Zhao Z."/>
            <person name="Wu L."/>
            <person name="Kumar M."/>
            <person name="Stam H."/>
            <person name="van den Berg M.A."/>
            <person name="Pel H.J."/>
        </authorList>
    </citation>
    <scope>NUCLEOTIDE SEQUENCE [LARGE SCALE GENOMIC DNA]</scope>
    <source>
        <strain evidence="2 3">CBS 393.64</strain>
    </source>
</reference>
<organism evidence="2 3">
    <name type="scientific">Rasamsonia emersonii (strain ATCC 16479 / CBS 393.64 / IMI 116815)</name>
    <dbReference type="NCBI Taxonomy" id="1408163"/>
    <lineage>
        <taxon>Eukaryota</taxon>
        <taxon>Fungi</taxon>
        <taxon>Dikarya</taxon>
        <taxon>Ascomycota</taxon>
        <taxon>Pezizomycotina</taxon>
        <taxon>Eurotiomycetes</taxon>
        <taxon>Eurotiomycetidae</taxon>
        <taxon>Eurotiales</taxon>
        <taxon>Trichocomaceae</taxon>
        <taxon>Rasamsonia</taxon>
    </lineage>
</organism>
<keyword evidence="3" id="KW-1185">Reference proteome</keyword>
<name>A0A0F4YGG2_RASE3</name>
<dbReference type="AlphaFoldDB" id="A0A0F4YGG2"/>
<evidence type="ECO:0000256" key="1">
    <source>
        <dbReference type="SAM" id="MobiDB-lite"/>
    </source>
</evidence>
<feature type="non-terminal residue" evidence="2">
    <location>
        <position position="1"/>
    </location>
</feature>
<feature type="region of interest" description="Disordered" evidence="1">
    <location>
        <begin position="147"/>
        <end position="169"/>
    </location>
</feature>